<name>A0A6B3R4Q7_9FLAO</name>
<comment type="pathway">
    <text evidence="1">Amino-acid biosynthesis; L-asparagine biosynthesis; L-asparagine from L-aspartate (L-Gln route): step 1/1.</text>
</comment>
<dbReference type="GO" id="GO:0005829">
    <property type="term" value="C:cytosol"/>
    <property type="evidence" value="ECO:0007669"/>
    <property type="project" value="TreeGrafter"/>
</dbReference>
<sequence length="575" mass="66985">MCGISGIIGSKANTAHITKMTDALYHRGNDNISHFTEKGIVLGHNRLSIIDLNASANQPFQKRNQPYILVFNGEIYNYIELKEELKELDHQFETSSDTEVLYEAFLEWGENCLERLNGMFAFAFWNTATKDLFAARDRFGVKPFYYYMDEDNFIFASEIKAIQEVVKANLNKKVLANYLMYGSYGLPDETFYETIHQLAAGTFLKVHQPKIQLTPWYDFVTRVHKKRKELADIDETTAKKEYKKLLEKSIALRFRADVPVGFTLSGGVDSSLLLALINQRKDAGKMKAFSFYTDDKRYDELPWVEKMTKKTQTDLKKICFTPEDFSTWHKKMSYIQDEPYGGIPTLAYAKLFQEIAREGIKVVLDGQGMDEAWAGYDYYQTSSDQNIQGQSASSPFKLNVLSEDLKRAAKKPDYPKPFGNELLDKQYRDLFYTKIPRALRFNDRLSMAATTELREPFLDYNLVEYAFSLPEHFKIRNEQGKYLLRQILKEYSEDIAFAPKRPLQTPQREWLADELQEEVEKHINALESSTFAKYLNFDEMKEEWKNYLSGSQESSFHIWQWMSLNELIKIDVNHQ</sequence>
<dbReference type="PANTHER" id="PTHR43284">
    <property type="entry name" value="ASPARAGINE SYNTHETASE (GLUTAMINE-HYDROLYZING)"/>
    <property type="match status" value="1"/>
</dbReference>
<dbReference type="InterPro" id="IPR051786">
    <property type="entry name" value="ASN_synthetase/amidase"/>
</dbReference>
<dbReference type="GO" id="GO:0005524">
    <property type="term" value="F:ATP binding"/>
    <property type="evidence" value="ECO:0007669"/>
    <property type="project" value="UniProtKB-KW"/>
</dbReference>
<keyword evidence="12" id="KW-1185">Reference proteome</keyword>
<evidence type="ECO:0000256" key="3">
    <source>
        <dbReference type="ARBA" id="ARBA00012737"/>
    </source>
</evidence>
<dbReference type="PIRSF" id="PIRSF001589">
    <property type="entry name" value="Asn_synthetase_glu-h"/>
    <property type="match status" value="1"/>
</dbReference>
<dbReference type="CDD" id="cd01991">
    <property type="entry name" value="Asn_synthase_B_C"/>
    <property type="match status" value="1"/>
</dbReference>
<dbReference type="PROSITE" id="PS51278">
    <property type="entry name" value="GATASE_TYPE_2"/>
    <property type="match status" value="1"/>
</dbReference>
<dbReference type="CDD" id="cd00712">
    <property type="entry name" value="AsnB"/>
    <property type="match status" value="1"/>
</dbReference>
<evidence type="ECO:0000256" key="7">
    <source>
        <dbReference type="ARBA" id="ARBA00048741"/>
    </source>
</evidence>
<evidence type="ECO:0000256" key="6">
    <source>
        <dbReference type="ARBA" id="ARBA00022962"/>
    </source>
</evidence>
<evidence type="ECO:0000313" key="12">
    <source>
        <dbReference type="Proteomes" id="UP000478505"/>
    </source>
</evidence>
<evidence type="ECO:0000256" key="2">
    <source>
        <dbReference type="ARBA" id="ARBA00005752"/>
    </source>
</evidence>
<dbReference type="InterPro" id="IPR033738">
    <property type="entry name" value="AsnB_N"/>
</dbReference>
<dbReference type="SUPFAM" id="SSF56235">
    <property type="entry name" value="N-terminal nucleophile aminohydrolases (Ntn hydrolases)"/>
    <property type="match status" value="1"/>
</dbReference>
<evidence type="ECO:0000256" key="5">
    <source>
        <dbReference type="ARBA" id="ARBA00022840"/>
    </source>
</evidence>
<feature type="active site" description="For GATase activity" evidence="8">
    <location>
        <position position="2"/>
    </location>
</feature>
<dbReference type="AlphaFoldDB" id="A0A6B3R4Q7"/>
<dbReference type="SUPFAM" id="SSF52402">
    <property type="entry name" value="Adenine nucleotide alpha hydrolases-like"/>
    <property type="match status" value="1"/>
</dbReference>
<dbReference type="GO" id="GO:0004066">
    <property type="term" value="F:asparagine synthase (glutamine-hydrolyzing) activity"/>
    <property type="evidence" value="ECO:0007669"/>
    <property type="project" value="UniProtKB-EC"/>
</dbReference>
<evidence type="ECO:0000256" key="1">
    <source>
        <dbReference type="ARBA" id="ARBA00005187"/>
    </source>
</evidence>
<dbReference type="InterPro" id="IPR029055">
    <property type="entry name" value="Ntn_hydrolases_N"/>
</dbReference>
<organism evidence="11 12">
    <name type="scientific">Psychroflexus aurantiacus</name>
    <dbReference type="NCBI Taxonomy" id="2709310"/>
    <lineage>
        <taxon>Bacteria</taxon>
        <taxon>Pseudomonadati</taxon>
        <taxon>Bacteroidota</taxon>
        <taxon>Flavobacteriia</taxon>
        <taxon>Flavobacteriales</taxon>
        <taxon>Flavobacteriaceae</taxon>
        <taxon>Psychroflexus</taxon>
    </lineage>
</organism>
<dbReference type="Gene3D" id="3.60.20.10">
    <property type="entry name" value="Glutamine Phosphoribosylpyrophosphate, subunit 1, domain 1"/>
    <property type="match status" value="1"/>
</dbReference>
<dbReference type="GO" id="GO:0006529">
    <property type="term" value="P:asparagine biosynthetic process"/>
    <property type="evidence" value="ECO:0007669"/>
    <property type="project" value="UniProtKB-KW"/>
</dbReference>
<accession>A0A6B3R4Q7</accession>
<protein>
    <recommendedName>
        <fullName evidence="3">asparagine synthase (glutamine-hydrolyzing)</fullName>
        <ecNumber evidence="3">6.3.5.4</ecNumber>
    </recommendedName>
</protein>
<feature type="domain" description="Glutamine amidotransferase type-2" evidence="10">
    <location>
        <begin position="2"/>
        <end position="209"/>
    </location>
</feature>
<dbReference type="EC" id="6.3.5.4" evidence="3"/>
<feature type="binding site" evidence="9">
    <location>
        <position position="97"/>
    </location>
    <ligand>
        <name>L-glutamine</name>
        <dbReference type="ChEBI" id="CHEBI:58359"/>
    </ligand>
</feature>
<dbReference type="RefSeq" id="WP_164004650.1">
    <property type="nucleotide sequence ID" value="NZ_JAAIKD010000003.1"/>
</dbReference>
<comment type="caution">
    <text evidence="11">The sequence shown here is derived from an EMBL/GenBank/DDBJ whole genome shotgun (WGS) entry which is preliminary data.</text>
</comment>
<dbReference type="EMBL" id="JAAIKD010000003">
    <property type="protein sequence ID" value="NEV93935.1"/>
    <property type="molecule type" value="Genomic_DNA"/>
</dbReference>
<dbReference type="Pfam" id="PF00733">
    <property type="entry name" value="Asn_synthase"/>
    <property type="match status" value="1"/>
</dbReference>
<evidence type="ECO:0000313" key="11">
    <source>
        <dbReference type="EMBL" id="NEV93935.1"/>
    </source>
</evidence>
<dbReference type="PANTHER" id="PTHR43284:SF1">
    <property type="entry name" value="ASPARAGINE SYNTHETASE"/>
    <property type="match status" value="1"/>
</dbReference>
<keyword evidence="11" id="KW-0436">Ligase</keyword>
<dbReference type="InterPro" id="IPR006426">
    <property type="entry name" value="Asn_synth_AEB"/>
</dbReference>
<comment type="catalytic activity">
    <reaction evidence="7">
        <text>L-aspartate + L-glutamine + ATP + H2O = L-asparagine + L-glutamate + AMP + diphosphate + H(+)</text>
        <dbReference type="Rhea" id="RHEA:12228"/>
        <dbReference type="ChEBI" id="CHEBI:15377"/>
        <dbReference type="ChEBI" id="CHEBI:15378"/>
        <dbReference type="ChEBI" id="CHEBI:29985"/>
        <dbReference type="ChEBI" id="CHEBI:29991"/>
        <dbReference type="ChEBI" id="CHEBI:30616"/>
        <dbReference type="ChEBI" id="CHEBI:33019"/>
        <dbReference type="ChEBI" id="CHEBI:58048"/>
        <dbReference type="ChEBI" id="CHEBI:58359"/>
        <dbReference type="ChEBI" id="CHEBI:456215"/>
        <dbReference type="EC" id="6.3.5.4"/>
    </reaction>
</comment>
<dbReference type="InterPro" id="IPR001962">
    <property type="entry name" value="Asn_synthase"/>
</dbReference>
<reference evidence="11 12" key="1">
    <citation type="submission" date="2020-02" db="EMBL/GenBank/DDBJ databases">
        <title>Flavobacteriaceae Psychroflexus bacterium YR1-1, complete genome.</title>
        <authorList>
            <person name="Li Y."/>
            <person name="Wu S."/>
        </authorList>
    </citation>
    <scope>NUCLEOTIDE SEQUENCE [LARGE SCALE GENOMIC DNA]</scope>
    <source>
        <strain evidence="11 12">YR1-1</strain>
    </source>
</reference>
<evidence type="ECO:0000256" key="9">
    <source>
        <dbReference type="PIRSR" id="PIRSR001589-2"/>
    </source>
</evidence>
<evidence type="ECO:0000256" key="8">
    <source>
        <dbReference type="PIRSR" id="PIRSR001589-1"/>
    </source>
</evidence>
<keyword evidence="6 8" id="KW-0315">Glutamine amidotransferase</keyword>
<evidence type="ECO:0000259" key="10">
    <source>
        <dbReference type="PROSITE" id="PS51278"/>
    </source>
</evidence>
<dbReference type="Proteomes" id="UP000478505">
    <property type="component" value="Unassembled WGS sequence"/>
</dbReference>
<keyword evidence="4 9" id="KW-0547">Nucleotide-binding</keyword>
<dbReference type="NCBIfam" id="TIGR01536">
    <property type="entry name" value="asn_synth_AEB"/>
    <property type="match status" value="1"/>
</dbReference>
<gene>
    <name evidence="11" type="primary">asnB</name>
    <name evidence="11" type="ORF">G3567_07220</name>
</gene>
<keyword evidence="8" id="KW-0061">Asparagine biosynthesis</keyword>
<dbReference type="InterPro" id="IPR017932">
    <property type="entry name" value="GATase_2_dom"/>
</dbReference>
<dbReference type="Pfam" id="PF13537">
    <property type="entry name" value="GATase_7"/>
    <property type="match status" value="1"/>
</dbReference>
<dbReference type="InterPro" id="IPR014729">
    <property type="entry name" value="Rossmann-like_a/b/a_fold"/>
</dbReference>
<comment type="similarity">
    <text evidence="2">Belongs to the asparagine synthetase family.</text>
</comment>
<evidence type="ECO:0000256" key="4">
    <source>
        <dbReference type="ARBA" id="ARBA00022741"/>
    </source>
</evidence>
<dbReference type="Gene3D" id="3.40.50.620">
    <property type="entry name" value="HUPs"/>
    <property type="match status" value="1"/>
</dbReference>
<keyword evidence="8" id="KW-0028">Amino-acid biosynthesis</keyword>
<keyword evidence="5 9" id="KW-0067">ATP-binding</keyword>
<proteinExistence type="inferred from homology"/>